<dbReference type="STRING" id="60547.GCA_000751215_06339"/>
<comment type="caution">
    <text evidence="1">The sequence shown here is derived from an EMBL/GenBank/DDBJ whole genome shotgun (WGS) entry which is preliminary data.</text>
</comment>
<keyword evidence="2" id="KW-1185">Reference proteome</keyword>
<organism evidence="1 2">
    <name type="scientific">Caballeronia glathei</name>
    <dbReference type="NCBI Taxonomy" id="60547"/>
    <lineage>
        <taxon>Bacteria</taxon>
        <taxon>Pseudomonadati</taxon>
        <taxon>Pseudomonadota</taxon>
        <taxon>Betaproteobacteria</taxon>
        <taxon>Burkholderiales</taxon>
        <taxon>Burkholderiaceae</taxon>
        <taxon>Caballeronia</taxon>
    </lineage>
</organism>
<dbReference type="RefSeq" id="WP_035941766.1">
    <property type="nucleotide sequence ID" value="NZ_CCNS02000124.1"/>
</dbReference>
<reference evidence="1 2" key="1">
    <citation type="submission" date="2014-03" db="EMBL/GenBank/DDBJ databases">
        <title>Draft Genome Sequences of Four Burkholderia Strains.</title>
        <authorList>
            <person name="Liu X.Y."/>
            <person name="Li C.X."/>
            <person name="Xu J.H."/>
        </authorList>
    </citation>
    <scope>NUCLEOTIDE SEQUENCE [LARGE SCALE GENOMIC DNA]</scope>
    <source>
        <strain evidence="1 2">DSM 50014</strain>
    </source>
</reference>
<dbReference type="EMBL" id="JFHC01000026">
    <property type="protein sequence ID" value="KDR41593.1"/>
    <property type="molecule type" value="Genomic_DNA"/>
</dbReference>
<sequence length="117" mass="10999">MAFPNSQSNPNGAIPVYITSGSGGGGGLAGPAKAGVSAKGTVGTTSAAIIAAGAFAGWVTVQNTSPANTLFVSFTAPATATDIAILPGAALTLPFGPTNALNGIGSAAGTTFAAVGY</sequence>
<accession>A0A069PLN0</accession>
<protein>
    <submittedName>
        <fullName evidence="1">Uncharacterized protein</fullName>
    </submittedName>
</protein>
<dbReference type="AlphaFoldDB" id="A0A069PLN0"/>
<dbReference type="Proteomes" id="UP000027466">
    <property type="component" value="Unassembled WGS sequence"/>
</dbReference>
<name>A0A069PLN0_9BURK</name>
<proteinExistence type="predicted"/>
<evidence type="ECO:0000313" key="1">
    <source>
        <dbReference type="EMBL" id="KDR41593.1"/>
    </source>
</evidence>
<evidence type="ECO:0000313" key="2">
    <source>
        <dbReference type="Proteomes" id="UP000027466"/>
    </source>
</evidence>
<gene>
    <name evidence="1" type="ORF">BG61_16815</name>
</gene>